<sequence>MTAAEAARADRDTRNASLTLALTLPGDVVLYLILPLHAAVFGVSLPEAGILLAANRLVRIAGYGWVARFYAERGPRAACMLAAAASVVATTGYALLSGLWALLVARLVWGLAFAAMNIAVQALPTAIQEGAARRSGWSRSIVAAGPMLGLAGGALLAEWAGPRVVFLLLGAVSVPAILFAARLPAVPEGQAKGGPRFSLPRAFDLWAFTFGLTMDGLFIIGLSVLAAATLPEGATLAAGAALALRYAAEILLSPAGGWLAGRLGARRALVGLSLATACGLLLLGVGGVLLWAGALGTVLLRAIIQPLPGPVVAAENPGAGRVPALARQATWRDIGAGAGPLLAGFLLPVAPALMIYGGAAAMLAVASLAIRRPHRGAG</sequence>
<evidence type="ECO:0000256" key="2">
    <source>
        <dbReference type="ARBA" id="ARBA00022475"/>
    </source>
</evidence>
<feature type="transmembrane region" description="Helical" evidence="6">
    <location>
        <begin position="100"/>
        <end position="120"/>
    </location>
</feature>
<accession>A0A1M6APQ1</accession>
<keyword evidence="4 6" id="KW-1133">Transmembrane helix</keyword>
<evidence type="ECO:0000256" key="4">
    <source>
        <dbReference type="ARBA" id="ARBA00022989"/>
    </source>
</evidence>
<evidence type="ECO:0000256" key="3">
    <source>
        <dbReference type="ARBA" id="ARBA00022692"/>
    </source>
</evidence>
<gene>
    <name evidence="8" type="ORF">SAMN02745194_00207</name>
</gene>
<keyword evidence="3 6" id="KW-0812">Transmembrane</keyword>
<dbReference type="GO" id="GO:0022857">
    <property type="term" value="F:transmembrane transporter activity"/>
    <property type="evidence" value="ECO:0007669"/>
    <property type="project" value="InterPro"/>
</dbReference>
<dbReference type="RefSeq" id="WP_073130417.1">
    <property type="nucleotide sequence ID" value="NZ_FQZF01000002.1"/>
</dbReference>
<dbReference type="PANTHER" id="PTHR43124:SF3">
    <property type="entry name" value="CHLORAMPHENICOL EFFLUX PUMP RV0191"/>
    <property type="match status" value="1"/>
</dbReference>
<comment type="subcellular location">
    <subcellularLocation>
        <location evidence="1">Cell membrane</location>
        <topology evidence="1">Multi-pass membrane protein</topology>
    </subcellularLocation>
</comment>
<protein>
    <submittedName>
        <fullName evidence="8">Predicted arabinose efflux permease, MFS family</fullName>
    </submittedName>
</protein>
<proteinExistence type="predicted"/>
<dbReference type="Gene3D" id="1.20.1250.20">
    <property type="entry name" value="MFS general substrate transporter like domains"/>
    <property type="match status" value="2"/>
</dbReference>
<evidence type="ECO:0000256" key="1">
    <source>
        <dbReference type="ARBA" id="ARBA00004651"/>
    </source>
</evidence>
<feature type="domain" description="Major facilitator superfamily (MFS) profile" evidence="7">
    <location>
        <begin position="1"/>
        <end position="375"/>
    </location>
</feature>
<feature type="transmembrane region" description="Helical" evidence="6">
    <location>
        <begin position="28"/>
        <end position="54"/>
    </location>
</feature>
<name>A0A1M6APQ1_9PROT</name>
<reference evidence="8 9" key="1">
    <citation type="submission" date="2016-11" db="EMBL/GenBank/DDBJ databases">
        <authorList>
            <person name="Jaros S."/>
            <person name="Januszkiewicz K."/>
            <person name="Wedrychowicz H."/>
        </authorList>
    </citation>
    <scope>NUCLEOTIDE SEQUENCE [LARGE SCALE GENOMIC DNA]</scope>
    <source>
        <strain evidence="8 9">DSM 14916</strain>
    </source>
</reference>
<dbReference type="STRING" id="198092.SAMN02745194_00207"/>
<dbReference type="InterPro" id="IPR011701">
    <property type="entry name" value="MFS"/>
</dbReference>
<organism evidence="8 9">
    <name type="scientific">Muricoccus roseus</name>
    <dbReference type="NCBI Taxonomy" id="198092"/>
    <lineage>
        <taxon>Bacteria</taxon>
        <taxon>Pseudomonadati</taxon>
        <taxon>Pseudomonadota</taxon>
        <taxon>Alphaproteobacteria</taxon>
        <taxon>Acetobacterales</taxon>
        <taxon>Roseomonadaceae</taxon>
        <taxon>Muricoccus</taxon>
    </lineage>
</organism>
<feature type="transmembrane region" description="Helical" evidence="6">
    <location>
        <begin position="205"/>
        <end position="230"/>
    </location>
</feature>
<feature type="transmembrane region" description="Helical" evidence="6">
    <location>
        <begin position="268"/>
        <end position="292"/>
    </location>
</feature>
<keyword evidence="2" id="KW-1003">Cell membrane</keyword>
<dbReference type="SUPFAM" id="SSF103473">
    <property type="entry name" value="MFS general substrate transporter"/>
    <property type="match status" value="1"/>
</dbReference>
<keyword evidence="9" id="KW-1185">Reference proteome</keyword>
<feature type="transmembrane region" description="Helical" evidence="6">
    <location>
        <begin position="75"/>
        <end position="94"/>
    </location>
</feature>
<dbReference type="OrthoDB" id="7029709at2"/>
<dbReference type="InterPro" id="IPR050189">
    <property type="entry name" value="MFS_Efflux_Transporters"/>
</dbReference>
<evidence type="ECO:0000313" key="9">
    <source>
        <dbReference type="Proteomes" id="UP000184387"/>
    </source>
</evidence>
<dbReference type="PANTHER" id="PTHR43124">
    <property type="entry name" value="PURINE EFFLUX PUMP PBUE"/>
    <property type="match status" value="1"/>
</dbReference>
<dbReference type="InterPro" id="IPR036259">
    <property type="entry name" value="MFS_trans_sf"/>
</dbReference>
<evidence type="ECO:0000259" key="7">
    <source>
        <dbReference type="PROSITE" id="PS50850"/>
    </source>
</evidence>
<keyword evidence="5 6" id="KW-0472">Membrane</keyword>
<evidence type="ECO:0000313" key="8">
    <source>
        <dbReference type="EMBL" id="SHI38435.1"/>
    </source>
</evidence>
<dbReference type="AlphaFoldDB" id="A0A1M6APQ1"/>
<evidence type="ECO:0000256" key="5">
    <source>
        <dbReference type="ARBA" id="ARBA00023136"/>
    </source>
</evidence>
<feature type="transmembrane region" description="Helical" evidence="6">
    <location>
        <begin position="141"/>
        <end position="160"/>
    </location>
</feature>
<evidence type="ECO:0000256" key="6">
    <source>
        <dbReference type="SAM" id="Phobius"/>
    </source>
</evidence>
<feature type="transmembrane region" description="Helical" evidence="6">
    <location>
        <begin position="349"/>
        <end position="370"/>
    </location>
</feature>
<dbReference type="Pfam" id="PF07690">
    <property type="entry name" value="MFS_1"/>
    <property type="match status" value="1"/>
</dbReference>
<dbReference type="PROSITE" id="PS50850">
    <property type="entry name" value="MFS"/>
    <property type="match status" value="1"/>
</dbReference>
<dbReference type="EMBL" id="FQZF01000002">
    <property type="protein sequence ID" value="SHI38435.1"/>
    <property type="molecule type" value="Genomic_DNA"/>
</dbReference>
<dbReference type="Proteomes" id="UP000184387">
    <property type="component" value="Unassembled WGS sequence"/>
</dbReference>
<feature type="transmembrane region" description="Helical" evidence="6">
    <location>
        <begin position="166"/>
        <end position="185"/>
    </location>
</feature>
<dbReference type="GO" id="GO:0005886">
    <property type="term" value="C:plasma membrane"/>
    <property type="evidence" value="ECO:0007669"/>
    <property type="project" value="UniProtKB-SubCell"/>
</dbReference>
<dbReference type="InterPro" id="IPR020846">
    <property type="entry name" value="MFS_dom"/>
</dbReference>